<dbReference type="OrthoDB" id="5835829at2759"/>
<dbReference type="AlphaFoldDB" id="A0A0B1RU92"/>
<evidence type="ECO:0000256" key="8">
    <source>
        <dbReference type="ARBA" id="ARBA00022989"/>
    </source>
</evidence>
<evidence type="ECO:0000256" key="4">
    <source>
        <dbReference type="ARBA" id="ARBA00022676"/>
    </source>
</evidence>
<evidence type="ECO:0000256" key="9">
    <source>
        <dbReference type="ARBA" id="ARBA00023136"/>
    </source>
</evidence>
<keyword evidence="7" id="KW-0732">Signal</keyword>
<dbReference type="EMBL" id="KN612978">
    <property type="protein sequence ID" value="KHJ75201.1"/>
    <property type="molecule type" value="Genomic_DNA"/>
</dbReference>
<dbReference type="Pfam" id="PF00201">
    <property type="entry name" value="UDPGT"/>
    <property type="match status" value="1"/>
</dbReference>
<organism evidence="11 12">
    <name type="scientific">Oesophagostomum dentatum</name>
    <name type="common">Nodular worm</name>
    <dbReference type="NCBI Taxonomy" id="61180"/>
    <lineage>
        <taxon>Eukaryota</taxon>
        <taxon>Metazoa</taxon>
        <taxon>Ecdysozoa</taxon>
        <taxon>Nematoda</taxon>
        <taxon>Chromadorea</taxon>
        <taxon>Rhabditida</taxon>
        <taxon>Rhabditina</taxon>
        <taxon>Rhabditomorpha</taxon>
        <taxon>Strongyloidea</taxon>
        <taxon>Strongylidae</taxon>
        <taxon>Oesophagostomum</taxon>
    </lineage>
</organism>
<comment type="catalytic activity">
    <reaction evidence="10">
        <text>glucuronate acceptor + UDP-alpha-D-glucuronate = acceptor beta-D-glucuronoside + UDP + H(+)</text>
        <dbReference type="Rhea" id="RHEA:21032"/>
        <dbReference type="ChEBI" id="CHEBI:15378"/>
        <dbReference type="ChEBI" id="CHEBI:58052"/>
        <dbReference type="ChEBI" id="CHEBI:58223"/>
        <dbReference type="ChEBI" id="CHEBI:132367"/>
        <dbReference type="ChEBI" id="CHEBI:132368"/>
        <dbReference type="EC" id="2.4.1.17"/>
    </reaction>
</comment>
<evidence type="ECO:0000313" key="11">
    <source>
        <dbReference type="EMBL" id="KHJ75201.1"/>
    </source>
</evidence>
<protein>
    <recommendedName>
        <fullName evidence="3">glucuronosyltransferase</fullName>
        <ecNumber evidence="3">2.4.1.17</ecNumber>
    </recommendedName>
</protein>
<keyword evidence="8" id="KW-1133">Transmembrane helix</keyword>
<dbReference type="Gene3D" id="3.40.50.2000">
    <property type="entry name" value="Glycogen Phosphorylase B"/>
    <property type="match status" value="1"/>
</dbReference>
<keyword evidence="12" id="KW-1185">Reference proteome</keyword>
<dbReference type="CDD" id="cd03784">
    <property type="entry name" value="GT1_Gtf-like"/>
    <property type="match status" value="1"/>
</dbReference>
<evidence type="ECO:0000256" key="2">
    <source>
        <dbReference type="ARBA" id="ARBA00009995"/>
    </source>
</evidence>
<evidence type="ECO:0000256" key="3">
    <source>
        <dbReference type="ARBA" id="ARBA00012544"/>
    </source>
</evidence>
<proteinExistence type="inferred from homology"/>
<evidence type="ECO:0000256" key="6">
    <source>
        <dbReference type="ARBA" id="ARBA00022692"/>
    </source>
</evidence>
<name>A0A0B1RU92_OESDE</name>
<dbReference type="GO" id="GO:0016020">
    <property type="term" value="C:membrane"/>
    <property type="evidence" value="ECO:0007669"/>
    <property type="project" value="UniProtKB-SubCell"/>
</dbReference>
<dbReference type="EC" id="2.4.1.17" evidence="3"/>
<evidence type="ECO:0000256" key="7">
    <source>
        <dbReference type="ARBA" id="ARBA00022729"/>
    </source>
</evidence>
<sequence length="344" mass="38891">MPVVDIEEEHKTGLKLTKNIIKIPANPRILEFLKNRKNVLGKMWTMKPGPVGLVEVRISELKLVINDDELMKRLREEKFDVGIAETFSVCGFGIFEVAKIPASMAAFSGVHMDAISGAIGEPTFPSYVPGAMSTSSDHMNIVDRFMNVLELVLGKKFFHDIYDTEIAYFREKFGPRFKDWQDLLAETSYVMTNSNPYLDYPRPTLHKTIFLGGITVPVNSTKTKLSREWNDILNKRKTTVLVSFGSVSKAIYMPDEYRVNLLKLFKSMPDTTFIMKYEQENSTMADHLPNVHLSTWFPQNTLLADPRVTAFITHGGLGSITELAYAGKPAVLVRAVYPGCHFWV</sequence>
<comment type="similarity">
    <text evidence="2">Belongs to the UDP-glycosyltransferase family.</text>
</comment>
<gene>
    <name evidence="11" type="ORF">OESDEN_25183</name>
</gene>
<evidence type="ECO:0000256" key="5">
    <source>
        <dbReference type="ARBA" id="ARBA00022679"/>
    </source>
</evidence>
<dbReference type="GO" id="GO:0015020">
    <property type="term" value="F:glucuronosyltransferase activity"/>
    <property type="evidence" value="ECO:0007669"/>
    <property type="project" value="UniProtKB-EC"/>
</dbReference>
<keyword evidence="4" id="KW-0328">Glycosyltransferase</keyword>
<evidence type="ECO:0000256" key="1">
    <source>
        <dbReference type="ARBA" id="ARBA00004167"/>
    </source>
</evidence>
<dbReference type="PANTHER" id="PTHR48043:SF23">
    <property type="entry name" value="UDP-GLUCURONOSYLTRANSFERASE"/>
    <property type="match status" value="1"/>
</dbReference>
<evidence type="ECO:0000313" key="12">
    <source>
        <dbReference type="Proteomes" id="UP000053660"/>
    </source>
</evidence>
<keyword evidence="5 11" id="KW-0808">Transferase</keyword>
<accession>A0A0B1RU92</accession>
<comment type="subcellular location">
    <subcellularLocation>
        <location evidence="1">Membrane</location>
        <topology evidence="1">Single-pass membrane protein</topology>
    </subcellularLocation>
</comment>
<keyword evidence="9" id="KW-0472">Membrane</keyword>
<dbReference type="InterPro" id="IPR002213">
    <property type="entry name" value="UDP_glucos_trans"/>
</dbReference>
<dbReference type="PANTHER" id="PTHR48043">
    <property type="entry name" value="EG:EG0003.4 PROTEIN-RELATED"/>
    <property type="match status" value="1"/>
</dbReference>
<dbReference type="InterPro" id="IPR050271">
    <property type="entry name" value="UDP-glycosyltransferase"/>
</dbReference>
<dbReference type="Proteomes" id="UP000053660">
    <property type="component" value="Unassembled WGS sequence"/>
</dbReference>
<evidence type="ECO:0000256" key="10">
    <source>
        <dbReference type="ARBA" id="ARBA00047475"/>
    </source>
</evidence>
<dbReference type="FunFam" id="3.40.50.2000:FF:000038">
    <property type="entry name" value="UDP-GlucuronosylTransferase"/>
    <property type="match status" value="1"/>
</dbReference>
<dbReference type="SUPFAM" id="SSF53756">
    <property type="entry name" value="UDP-Glycosyltransferase/glycogen phosphorylase"/>
    <property type="match status" value="1"/>
</dbReference>
<reference evidence="11 12" key="1">
    <citation type="submission" date="2014-03" db="EMBL/GenBank/DDBJ databases">
        <title>Draft genome of the hookworm Oesophagostomum dentatum.</title>
        <authorList>
            <person name="Mitreva M."/>
        </authorList>
    </citation>
    <scope>NUCLEOTIDE SEQUENCE [LARGE SCALE GENOMIC DNA]</scope>
    <source>
        <strain evidence="11 12">OD-Hann</strain>
    </source>
</reference>
<keyword evidence="6" id="KW-0812">Transmembrane</keyword>